<name>A0A2K0WBN0_GIBNY</name>
<dbReference type="InterPro" id="IPR027417">
    <property type="entry name" value="P-loop_NTPase"/>
</dbReference>
<evidence type="ECO:0000313" key="2">
    <source>
        <dbReference type="Proteomes" id="UP000236664"/>
    </source>
</evidence>
<dbReference type="Gene3D" id="3.40.50.300">
    <property type="entry name" value="P-loop containing nucleotide triphosphate hydrolases"/>
    <property type="match status" value="1"/>
</dbReference>
<dbReference type="AlphaFoldDB" id="A0A2K0WBN0"/>
<evidence type="ECO:0008006" key="3">
    <source>
        <dbReference type="Google" id="ProtNLM"/>
    </source>
</evidence>
<comment type="caution">
    <text evidence="1">The sequence shown here is derived from an EMBL/GenBank/DDBJ whole genome shotgun (WGS) entry which is preliminary data.</text>
</comment>
<dbReference type="STRING" id="42673.A0A2K0WBN0"/>
<sequence length="185" mass="20815">MAHVEGLVSVPALDGDEEASAPFTEYKSPSLAMPLLDIVVGTTVALVKLAQHTDFVLQLIVVDEAARPIEDLSLAFQAEWQSALSIHIGDTQQLPPIGLTVRQPDFKVVFSYQRQISLFHRLENAGRILARLRRNYRARVNAVSWAQTMFHGDNMSVVHRTHCEASTKFARWPFRGRQENLRPLS</sequence>
<dbReference type="OrthoDB" id="5096448at2759"/>
<keyword evidence="2" id="KW-1185">Reference proteome</keyword>
<dbReference type="Proteomes" id="UP000236664">
    <property type="component" value="Unassembled WGS sequence"/>
</dbReference>
<evidence type="ECO:0000313" key="1">
    <source>
        <dbReference type="EMBL" id="PNP79692.1"/>
    </source>
</evidence>
<organism evidence="1 2">
    <name type="scientific">Gibberella nygamai</name>
    <name type="common">Bean root rot disease fungus</name>
    <name type="synonym">Fusarium nygamai</name>
    <dbReference type="NCBI Taxonomy" id="42673"/>
    <lineage>
        <taxon>Eukaryota</taxon>
        <taxon>Fungi</taxon>
        <taxon>Dikarya</taxon>
        <taxon>Ascomycota</taxon>
        <taxon>Pezizomycotina</taxon>
        <taxon>Sordariomycetes</taxon>
        <taxon>Hypocreomycetidae</taxon>
        <taxon>Hypocreales</taxon>
        <taxon>Nectriaceae</taxon>
        <taxon>Fusarium</taxon>
        <taxon>Fusarium fujikuroi species complex</taxon>
    </lineage>
</organism>
<reference evidence="1 2" key="1">
    <citation type="submission" date="2017-06" db="EMBL/GenBank/DDBJ databases">
        <title>Genome of Fusarium nygamai isolate CS10214.</title>
        <authorList>
            <person name="Gardiner D.M."/>
            <person name="Obanor F."/>
            <person name="Kazan K."/>
        </authorList>
    </citation>
    <scope>NUCLEOTIDE SEQUENCE [LARGE SCALE GENOMIC DNA]</scope>
    <source>
        <strain evidence="1 2">CS10214</strain>
    </source>
</reference>
<proteinExistence type="predicted"/>
<protein>
    <recommendedName>
        <fullName evidence="3">DNA2/NAM7 helicase helicase domain-containing protein</fullName>
    </recommendedName>
</protein>
<dbReference type="EMBL" id="MTQA01000089">
    <property type="protein sequence ID" value="PNP79692.1"/>
    <property type="molecule type" value="Genomic_DNA"/>
</dbReference>
<accession>A0A2K0WBN0</accession>
<gene>
    <name evidence="1" type="ORF">FNYG_07038</name>
</gene>